<dbReference type="GO" id="GO:0046872">
    <property type="term" value="F:metal ion binding"/>
    <property type="evidence" value="ECO:0007669"/>
    <property type="project" value="UniProtKB-KW"/>
</dbReference>
<feature type="domain" description="Mur ligase C-terminal" evidence="12">
    <location>
        <begin position="304"/>
        <end position="421"/>
    </location>
</feature>
<dbReference type="SUPFAM" id="SSF53623">
    <property type="entry name" value="MurD-like peptide ligases, catalytic domain"/>
    <property type="match status" value="1"/>
</dbReference>
<sequence>MLVKNYAEALSFIHGRTKFKKSPTLQRMQRFVKALGHPEKQFPIIHITGTNGKGSTVAFLRELLQQQGLRVGTYTSPFIVKFNERIEIDGKMISDEEIVSLVNQVGPVALQLDQQLAAAEGGPTEFEILTAMMFVYFAKAQLDLALIEVGIGGTFDSTNVVTPLLSVITTVAYDHTELLGPTIASIAQHKAGIIKEGCPVVVGNVPAPALKVIRQRAATLNAPLYIFNEDYHVQRLVKSSWGEDFSYAGLGERFGKLHTDLAGHFQVENAAVAVTSYLVWAHQNHSVIKRREVQAALGKTCWPGRFEPVNQEPLIILDGAHNQAAIDELVLSLKQDFRGRHVYILIAILADKQPREMLAELAQLANTTVIATTFNGPRKVADVQAMAANNQLIQYEKQWQPALVKTVQQMSTDDVLLVTGSLYFISEVRQFFK</sequence>
<evidence type="ECO:0000259" key="12">
    <source>
        <dbReference type="Pfam" id="PF02875"/>
    </source>
</evidence>
<evidence type="ECO:0000256" key="11">
    <source>
        <dbReference type="PIRNR" id="PIRNR001563"/>
    </source>
</evidence>
<evidence type="ECO:0000256" key="2">
    <source>
        <dbReference type="ARBA" id="ARBA00008276"/>
    </source>
</evidence>
<keyword evidence="8" id="KW-0460">Magnesium</keyword>
<dbReference type="PROSITE" id="PS01012">
    <property type="entry name" value="FOLYLPOLYGLU_SYNT_2"/>
    <property type="match status" value="1"/>
</dbReference>
<dbReference type="PANTHER" id="PTHR11136">
    <property type="entry name" value="FOLYLPOLYGLUTAMATE SYNTHASE-RELATED"/>
    <property type="match status" value="1"/>
</dbReference>
<dbReference type="PIRSF" id="PIRSF001563">
    <property type="entry name" value="Folylpolyglu_synth"/>
    <property type="match status" value="1"/>
</dbReference>
<evidence type="ECO:0000256" key="7">
    <source>
        <dbReference type="ARBA" id="ARBA00022840"/>
    </source>
</evidence>
<evidence type="ECO:0000256" key="1">
    <source>
        <dbReference type="ARBA" id="ARBA00001946"/>
    </source>
</evidence>
<dbReference type="Gene3D" id="3.40.1190.10">
    <property type="entry name" value="Mur-like, catalytic domain"/>
    <property type="match status" value="1"/>
</dbReference>
<dbReference type="EC" id="6.3.2.17" evidence="3"/>
<dbReference type="PATRIC" id="fig|1423801.4.peg.959"/>
<dbReference type="Pfam" id="PF02875">
    <property type="entry name" value="Mur_ligase_C"/>
    <property type="match status" value="1"/>
</dbReference>
<evidence type="ECO:0000313" key="15">
    <source>
        <dbReference type="Proteomes" id="UP000051166"/>
    </source>
</evidence>
<dbReference type="OrthoDB" id="9809356at2"/>
<evidence type="ECO:0000256" key="4">
    <source>
        <dbReference type="ARBA" id="ARBA00022598"/>
    </source>
</evidence>
<feature type="domain" description="Mur ligase central" evidence="13">
    <location>
        <begin position="47"/>
        <end position="275"/>
    </location>
</feature>
<dbReference type="GO" id="GO:0005737">
    <property type="term" value="C:cytoplasm"/>
    <property type="evidence" value="ECO:0007669"/>
    <property type="project" value="TreeGrafter"/>
</dbReference>
<dbReference type="EMBL" id="AZFQ01000044">
    <property type="protein sequence ID" value="KRL97986.1"/>
    <property type="molecule type" value="Genomic_DNA"/>
</dbReference>
<keyword evidence="6 11" id="KW-0547">Nucleotide-binding</keyword>
<keyword evidence="15" id="KW-1185">Reference proteome</keyword>
<accession>A0A0R1V4H9</accession>
<proteinExistence type="inferred from homology"/>
<dbReference type="InterPro" id="IPR018109">
    <property type="entry name" value="Folylpolyglutamate_synth_CS"/>
</dbReference>
<name>A0A0R1V4H9_9LACO</name>
<dbReference type="InterPro" id="IPR001645">
    <property type="entry name" value="Folylpolyglutamate_synth"/>
</dbReference>
<evidence type="ECO:0000256" key="5">
    <source>
        <dbReference type="ARBA" id="ARBA00022723"/>
    </source>
</evidence>
<dbReference type="RefSeq" id="WP_056960935.1">
    <property type="nucleotide sequence ID" value="NZ_AZFQ01000044.1"/>
</dbReference>
<evidence type="ECO:0000313" key="14">
    <source>
        <dbReference type="EMBL" id="KRL97986.1"/>
    </source>
</evidence>
<comment type="caution">
    <text evidence="14">The sequence shown here is derived from an EMBL/GenBank/DDBJ whole genome shotgun (WGS) entry which is preliminary data.</text>
</comment>
<dbReference type="NCBIfam" id="TIGR01499">
    <property type="entry name" value="folC"/>
    <property type="match status" value="1"/>
</dbReference>
<keyword evidence="4 11" id="KW-0436">Ligase</keyword>
<dbReference type="STRING" id="1423801.FD50_GL000943"/>
<keyword evidence="7 11" id="KW-0067">ATP-binding</keyword>
<evidence type="ECO:0000256" key="10">
    <source>
        <dbReference type="ARBA" id="ARBA00047493"/>
    </source>
</evidence>
<comment type="similarity">
    <text evidence="2 11">Belongs to the folylpolyglutamate synthase family.</text>
</comment>
<dbReference type="AlphaFoldDB" id="A0A0R1V4H9"/>
<dbReference type="Pfam" id="PF08245">
    <property type="entry name" value="Mur_ligase_M"/>
    <property type="match status" value="1"/>
</dbReference>
<keyword evidence="5" id="KW-0479">Metal-binding</keyword>
<gene>
    <name evidence="14" type="ORF">FD50_GL000943</name>
</gene>
<dbReference type="Gene3D" id="3.90.190.20">
    <property type="entry name" value="Mur ligase, C-terminal domain"/>
    <property type="match status" value="1"/>
</dbReference>
<comment type="catalytic activity">
    <reaction evidence="10">
        <text>(6S)-5,6,7,8-tetrahydrofolyl-(gamma-L-Glu)(n) + L-glutamate + ATP = (6S)-5,6,7,8-tetrahydrofolyl-(gamma-L-Glu)(n+1) + ADP + phosphate + H(+)</text>
        <dbReference type="Rhea" id="RHEA:10580"/>
        <dbReference type="Rhea" id="RHEA-COMP:14738"/>
        <dbReference type="Rhea" id="RHEA-COMP:14740"/>
        <dbReference type="ChEBI" id="CHEBI:15378"/>
        <dbReference type="ChEBI" id="CHEBI:29985"/>
        <dbReference type="ChEBI" id="CHEBI:30616"/>
        <dbReference type="ChEBI" id="CHEBI:43474"/>
        <dbReference type="ChEBI" id="CHEBI:141005"/>
        <dbReference type="ChEBI" id="CHEBI:456216"/>
        <dbReference type="EC" id="6.3.2.17"/>
    </reaction>
</comment>
<dbReference type="GO" id="GO:0005524">
    <property type="term" value="F:ATP binding"/>
    <property type="evidence" value="ECO:0007669"/>
    <property type="project" value="UniProtKB-KW"/>
</dbReference>
<evidence type="ECO:0000259" key="13">
    <source>
        <dbReference type="Pfam" id="PF08245"/>
    </source>
</evidence>
<dbReference type="InterPro" id="IPR036565">
    <property type="entry name" value="Mur-like_cat_sf"/>
</dbReference>
<dbReference type="GeneID" id="98308304"/>
<evidence type="ECO:0000256" key="9">
    <source>
        <dbReference type="ARBA" id="ARBA00030592"/>
    </source>
</evidence>
<comment type="cofactor">
    <cofactor evidence="1">
        <name>Mg(2+)</name>
        <dbReference type="ChEBI" id="CHEBI:18420"/>
    </cofactor>
</comment>
<dbReference type="SUPFAM" id="SSF53244">
    <property type="entry name" value="MurD-like peptide ligases, peptide-binding domain"/>
    <property type="match status" value="1"/>
</dbReference>
<dbReference type="GO" id="GO:0004326">
    <property type="term" value="F:tetrahydrofolylpolyglutamate synthase activity"/>
    <property type="evidence" value="ECO:0007669"/>
    <property type="project" value="UniProtKB-EC"/>
</dbReference>
<protein>
    <recommendedName>
        <fullName evidence="3">tetrahydrofolate synthase</fullName>
        <ecNumber evidence="3">6.3.2.17</ecNumber>
    </recommendedName>
    <alternativeName>
        <fullName evidence="9">Tetrahydrofolylpolyglutamate synthase</fullName>
    </alternativeName>
</protein>
<evidence type="ECO:0000256" key="3">
    <source>
        <dbReference type="ARBA" id="ARBA00013025"/>
    </source>
</evidence>
<organism evidence="14 15">
    <name type="scientific">Liquorilactobacillus satsumensis DSM 16230 = JCM 12392</name>
    <dbReference type="NCBI Taxonomy" id="1423801"/>
    <lineage>
        <taxon>Bacteria</taxon>
        <taxon>Bacillati</taxon>
        <taxon>Bacillota</taxon>
        <taxon>Bacilli</taxon>
        <taxon>Lactobacillales</taxon>
        <taxon>Lactobacillaceae</taxon>
        <taxon>Liquorilactobacillus</taxon>
    </lineage>
</organism>
<dbReference type="PANTHER" id="PTHR11136:SF0">
    <property type="entry name" value="DIHYDROFOLATE SYNTHETASE-RELATED"/>
    <property type="match status" value="1"/>
</dbReference>
<dbReference type="GO" id="GO:0008841">
    <property type="term" value="F:dihydrofolate synthase activity"/>
    <property type="evidence" value="ECO:0007669"/>
    <property type="project" value="TreeGrafter"/>
</dbReference>
<dbReference type="InterPro" id="IPR004101">
    <property type="entry name" value="Mur_ligase_C"/>
</dbReference>
<evidence type="ECO:0000256" key="6">
    <source>
        <dbReference type="ARBA" id="ARBA00022741"/>
    </source>
</evidence>
<dbReference type="InterPro" id="IPR036615">
    <property type="entry name" value="Mur_ligase_C_dom_sf"/>
</dbReference>
<dbReference type="InterPro" id="IPR013221">
    <property type="entry name" value="Mur_ligase_cen"/>
</dbReference>
<dbReference type="Proteomes" id="UP000051166">
    <property type="component" value="Unassembled WGS sequence"/>
</dbReference>
<dbReference type="FunFam" id="3.40.1190.10:FF:000011">
    <property type="entry name" value="Folylpolyglutamate synthase/dihydrofolate synthase"/>
    <property type="match status" value="1"/>
</dbReference>
<reference evidence="14 15" key="1">
    <citation type="journal article" date="2015" name="Genome Announc.">
        <title>Expanding the biotechnology potential of lactobacilli through comparative genomics of 213 strains and associated genera.</title>
        <authorList>
            <person name="Sun Z."/>
            <person name="Harris H.M."/>
            <person name="McCann A."/>
            <person name="Guo C."/>
            <person name="Argimon S."/>
            <person name="Zhang W."/>
            <person name="Yang X."/>
            <person name="Jeffery I.B."/>
            <person name="Cooney J.C."/>
            <person name="Kagawa T.F."/>
            <person name="Liu W."/>
            <person name="Song Y."/>
            <person name="Salvetti E."/>
            <person name="Wrobel A."/>
            <person name="Rasinkangas P."/>
            <person name="Parkhill J."/>
            <person name="Rea M.C."/>
            <person name="O'Sullivan O."/>
            <person name="Ritari J."/>
            <person name="Douillard F.P."/>
            <person name="Paul Ross R."/>
            <person name="Yang R."/>
            <person name="Briner A.E."/>
            <person name="Felis G.E."/>
            <person name="de Vos W.M."/>
            <person name="Barrangou R."/>
            <person name="Klaenhammer T.R."/>
            <person name="Caufield P.W."/>
            <person name="Cui Y."/>
            <person name="Zhang H."/>
            <person name="O'Toole P.W."/>
        </authorList>
    </citation>
    <scope>NUCLEOTIDE SEQUENCE [LARGE SCALE GENOMIC DNA]</scope>
    <source>
        <strain evidence="14 15">DSM 16230</strain>
    </source>
</reference>
<evidence type="ECO:0000256" key="8">
    <source>
        <dbReference type="ARBA" id="ARBA00022842"/>
    </source>
</evidence>